<gene>
    <name evidence="1" type="ORF">FA95DRAFT_1496070</name>
</gene>
<name>A0ACB8RLI6_9AGAM</name>
<evidence type="ECO:0000313" key="1">
    <source>
        <dbReference type="EMBL" id="KAI0045056.1"/>
    </source>
</evidence>
<proteinExistence type="predicted"/>
<protein>
    <submittedName>
        <fullName evidence="1">Uncharacterized protein</fullName>
    </submittedName>
</protein>
<accession>A0ACB8RLI6</accession>
<comment type="caution">
    <text evidence="1">The sequence shown here is derived from an EMBL/GenBank/DDBJ whole genome shotgun (WGS) entry which is preliminary data.</text>
</comment>
<dbReference type="Proteomes" id="UP000814033">
    <property type="component" value="Unassembled WGS sequence"/>
</dbReference>
<evidence type="ECO:0000313" key="2">
    <source>
        <dbReference type="Proteomes" id="UP000814033"/>
    </source>
</evidence>
<reference evidence="1" key="2">
    <citation type="journal article" date="2022" name="New Phytol.">
        <title>Evolutionary transition to the ectomycorrhizal habit in the genomes of a hyperdiverse lineage of mushroom-forming fungi.</title>
        <authorList>
            <person name="Looney B."/>
            <person name="Miyauchi S."/>
            <person name="Morin E."/>
            <person name="Drula E."/>
            <person name="Courty P.E."/>
            <person name="Kohler A."/>
            <person name="Kuo A."/>
            <person name="LaButti K."/>
            <person name="Pangilinan J."/>
            <person name="Lipzen A."/>
            <person name="Riley R."/>
            <person name="Andreopoulos W."/>
            <person name="He G."/>
            <person name="Johnson J."/>
            <person name="Nolan M."/>
            <person name="Tritt A."/>
            <person name="Barry K.W."/>
            <person name="Grigoriev I.V."/>
            <person name="Nagy L.G."/>
            <person name="Hibbett D."/>
            <person name="Henrissat B."/>
            <person name="Matheny P.B."/>
            <person name="Labbe J."/>
            <person name="Martin F.M."/>
        </authorList>
    </citation>
    <scope>NUCLEOTIDE SEQUENCE</scope>
    <source>
        <strain evidence="1">FP105234-sp</strain>
    </source>
</reference>
<feature type="non-terminal residue" evidence="1">
    <location>
        <position position="231"/>
    </location>
</feature>
<sequence>MSDGDYQPVHSIERTAARAKDLQRKLPKPIVVAVLVNGKPVRALLDTGSMADFVSTTLVDQLRLKTEVLVKPLPVQLAVHGSRSKITRSTTVQFAYQDIDCARRFDIVNLDNYDMILGTPFIFQHRVLLGLNPTRVVIGSAEPLKIEGIDVTVISSAAADIAEDALDTLRAKLTREAEDLCADTERTALPPLREINHEIPLIDENKVYQWRPSKCPEAMQALWQRKKEAYL</sequence>
<keyword evidence="2" id="KW-1185">Reference proteome</keyword>
<reference evidence="1" key="1">
    <citation type="submission" date="2021-02" db="EMBL/GenBank/DDBJ databases">
        <authorList>
            <consortium name="DOE Joint Genome Institute"/>
            <person name="Ahrendt S."/>
            <person name="Looney B.P."/>
            <person name="Miyauchi S."/>
            <person name="Morin E."/>
            <person name="Drula E."/>
            <person name="Courty P.E."/>
            <person name="Chicoki N."/>
            <person name="Fauchery L."/>
            <person name="Kohler A."/>
            <person name="Kuo A."/>
            <person name="Labutti K."/>
            <person name="Pangilinan J."/>
            <person name="Lipzen A."/>
            <person name="Riley R."/>
            <person name="Andreopoulos W."/>
            <person name="He G."/>
            <person name="Johnson J."/>
            <person name="Barry K.W."/>
            <person name="Grigoriev I.V."/>
            <person name="Nagy L."/>
            <person name="Hibbett D."/>
            <person name="Henrissat B."/>
            <person name="Matheny P.B."/>
            <person name="Labbe J."/>
            <person name="Martin F."/>
        </authorList>
    </citation>
    <scope>NUCLEOTIDE SEQUENCE</scope>
    <source>
        <strain evidence="1">FP105234-sp</strain>
    </source>
</reference>
<organism evidence="1 2">
    <name type="scientific">Auriscalpium vulgare</name>
    <dbReference type="NCBI Taxonomy" id="40419"/>
    <lineage>
        <taxon>Eukaryota</taxon>
        <taxon>Fungi</taxon>
        <taxon>Dikarya</taxon>
        <taxon>Basidiomycota</taxon>
        <taxon>Agaricomycotina</taxon>
        <taxon>Agaricomycetes</taxon>
        <taxon>Russulales</taxon>
        <taxon>Auriscalpiaceae</taxon>
        <taxon>Auriscalpium</taxon>
    </lineage>
</organism>
<dbReference type="EMBL" id="MU275963">
    <property type="protein sequence ID" value="KAI0045056.1"/>
    <property type="molecule type" value="Genomic_DNA"/>
</dbReference>